<dbReference type="Gene3D" id="3.40.50.300">
    <property type="entry name" value="P-loop containing nucleotide triphosphate hydrolases"/>
    <property type="match status" value="1"/>
</dbReference>
<reference evidence="1 2" key="1">
    <citation type="journal article" date="2024" name="Chem. Sci.">
        <title>Discovery of megapolipeptins by genome mining of a Burkholderiales bacteria collection.</title>
        <authorList>
            <person name="Paulo B.S."/>
            <person name="Recchia M.J.J."/>
            <person name="Lee S."/>
            <person name="Fergusson C.H."/>
            <person name="Romanowski S.B."/>
            <person name="Hernandez A."/>
            <person name="Krull N."/>
            <person name="Liu D.Y."/>
            <person name="Cavanagh H."/>
            <person name="Bos A."/>
            <person name="Gray C.A."/>
            <person name="Murphy B.T."/>
            <person name="Linington R.G."/>
            <person name="Eustaquio A.S."/>
        </authorList>
    </citation>
    <scope>NUCLEOTIDE SEQUENCE [LARGE SCALE GENOMIC DNA]</scope>
    <source>
        <strain evidence="1 2">RL17-338-BIC-A</strain>
    </source>
</reference>
<dbReference type="SUPFAM" id="SSF52540">
    <property type="entry name" value="P-loop containing nucleoside triphosphate hydrolases"/>
    <property type="match status" value="1"/>
</dbReference>
<proteinExistence type="predicted"/>
<accession>A0ABW9DZD3</accession>
<evidence type="ECO:0000313" key="1">
    <source>
        <dbReference type="EMBL" id="MFM0640347.1"/>
    </source>
</evidence>
<keyword evidence="2" id="KW-1185">Reference proteome</keyword>
<protein>
    <submittedName>
        <fullName evidence="1">Sulfotransferase</fullName>
    </submittedName>
</protein>
<sequence length="405" mass="45627">MSRLDTQDVTWLVVGGAPRSGTTALGAALNQSTDVALLHEYSSKVLFDSLNILFSEELRMRTQPDFDRYSHLFPIRDRDEKIIAQAVFRAVFKKDARFIGTKFPGHHAWPQPAYPEWLGFKEIHITRNPFDVVLSMVKKDHSQGVKPADVENALYWWINAWNHTIDRAAADDFLNVFYDSLVVDHAEWHRKITDFLGEIGDFSLGEFRSTSSVVPSIKYGQANMSEYLPLIECVAKQEDWLAGAIAAYQNRQKIGFPLLDGQEIDLRRGSSGWRYIDSGFYSAEDGGAWTCGRQSELLFTLDGEYSGSISLSFDIVWAAEVHERGRDVVISLNSKTVFHSVVSLGSRNGAGTTLSIFVPDFEWKARSTVSLKLQVVEPVNPRREGLGDDNRELGIMIRKISLSKL</sequence>
<dbReference type="RefSeq" id="WP_408339124.1">
    <property type="nucleotide sequence ID" value="NZ_JAQQCF010000027.1"/>
</dbReference>
<dbReference type="Proteomes" id="UP001629432">
    <property type="component" value="Unassembled WGS sequence"/>
</dbReference>
<dbReference type="EMBL" id="JAQQCF010000027">
    <property type="protein sequence ID" value="MFM0640347.1"/>
    <property type="molecule type" value="Genomic_DNA"/>
</dbReference>
<organism evidence="1 2">
    <name type="scientific">Paraburkholderia metrosideri</name>
    <dbReference type="NCBI Taxonomy" id="580937"/>
    <lineage>
        <taxon>Bacteria</taxon>
        <taxon>Pseudomonadati</taxon>
        <taxon>Pseudomonadota</taxon>
        <taxon>Betaproteobacteria</taxon>
        <taxon>Burkholderiales</taxon>
        <taxon>Burkholderiaceae</taxon>
        <taxon>Paraburkholderia</taxon>
    </lineage>
</organism>
<dbReference type="Pfam" id="PF13469">
    <property type="entry name" value="Sulfotransfer_3"/>
    <property type="match status" value="1"/>
</dbReference>
<name>A0ABW9DZD3_9BURK</name>
<evidence type="ECO:0000313" key="2">
    <source>
        <dbReference type="Proteomes" id="UP001629432"/>
    </source>
</evidence>
<dbReference type="InterPro" id="IPR027417">
    <property type="entry name" value="P-loop_NTPase"/>
</dbReference>
<comment type="caution">
    <text evidence="1">The sequence shown here is derived from an EMBL/GenBank/DDBJ whole genome shotgun (WGS) entry which is preliminary data.</text>
</comment>
<gene>
    <name evidence="1" type="ORF">PQQ63_26980</name>
</gene>